<gene>
    <name evidence="1" type="ORF">OFUS_LOCUS24856</name>
</gene>
<organism evidence="1 2">
    <name type="scientific">Owenia fusiformis</name>
    <name type="common">Polychaete worm</name>
    <dbReference type="NCBI Taxonomy" id="6347"/>
    <lineage>
        <taxon>Eukaryota</taxon>
        <taxon>Metazoa</taxon>
        <taxon>Spiralia</taxon>
        <taxon>Lophotrochozoa</taxon>
        <taxon>Annelida</taxon>
        <taxon>Polychaeta</taxon>
        <taxon>Sedentaria</taxon>
        <taxon>Canalipalpata</taxon>
        <taxon>Sabellida</taxon>
        <taxon>Oweniida</taxon>
        <taxon>Oweniidae</taxon>
        <taxon>Owenia</taxon>
    </lineage>
</organism>
<protein>
    <recommendedName>
        <fullName evidence="3">Sulfotransferase</fullName>
    </recommendedName>
</protein>
<dbReference type="EMBL" id="CAIIXF020000012">
    <property type="protein sequence ID" value="CAH1801028.1"/>
    <property type="molecule type" value="Genomic_DNA"/>
</dbReference>
<dbReference type="PANTHER" id="PTHR10704:SF44">
    <property type="entry name" value="LD35051P-RELATED"/>
    <property type="match status" value="1"/>
</dbReference>
<name>A0A8S4QAU0_OWEFU</name>
<dbReference type="Pfam" id="PF13469">
    <property type="entry name" value="Sulfotransfer_3"/>
    <property type="match status" value="1"/>
</dbReference>
<reference evidence="1" key="1">
    <citation type="submission" date="2022-03" db="EMBL/GenBank/DDBJ databases">
        <authorList>
            <person name="Martin C."/>
        </authorList>
    </citation>
    <scope>NUCLEOTIDE SEQUENCE</scope>
</reference>
<feature type="non-terminal residue" evidence="1">
    <location>
        <position position="449"/>
    </location>
</feature>
<dbReference type="OrthoDB" id="6410525at2759"/>
<evidence type="ECO:0000313" key="1">
    <source>
        <dbReference type="EMBL" id="CAH1801028.1"/>
    </source>
</evidence>
<comment type="caution">
    <text evidence="1">The sequence shown here is derived from an EMBL/GenBank/DDBJ whole genome shotgun (WGS) entry which is preliminary data.</text>
</comment>
<keyword evidence="2" id="KW-1185">Reference proteome</keyword>
<dbReference type="PANTHER" id="PTHR10704">
    <property type="entry name" value="CARBOHYDRATE SULFOTRANSFERASE"/>
    <property type="match status" value="1"/>
</dbReference>
<dbReference type="AlphaFoldDB" id="A0A8S4QAU0"/>
<dbReference type="InterPro" id="IPR051135">
    <property type="entry name" value="Gal/GlcNAc/GalNAc_ST"/>
</dbReference>
<accession>A0A8S4QAU0</accession>
<dbReference type="GO" id="GO:0006044">
    <property type="term" value="P:N-acetylglucosamine metabolic process"/>
    <property type="evidence" value="ECO:0007669"/>
    <property type="project" value="TreeGrafter"/>
</dbReference>
<dbReference type="SUPFAM" id="SSF52540">
    <property type="entry name" value="P-loop containing nucleoside triphosphate hydrolases"/>
    <property type="match status" value="1"/>
</dbReference>
<dbReference type="Proteomes" id="UP000749559">
    <property type="component" value="Unassembled WGS sequence"/>
</dbReference>
<dbReference type="InterPro" id="IPR027417">
    <property type="entry name" value="P-loop_NTPase"/>
</dbReference>
<evidence type="ECO:0008006" key="3">
    <source>
        <dbReference type="Google" id="ProtNLM"/>
    </source>
</evidence>
<dbReference type="GO" id="GO:0001517">
    <property type="term" value="F:N-acetylglucosamine 6-O-sulfotransferase activity"/>
    <property type="evidence" value="ECO:0007669"/>
    <property type="project" value="TreeGrafter"/>
</dbReference>
<proteinExistence type="predicted"/>
<sequence length="449" mass="51808">IAVLLVGLTGLYIIHRIGLSHSYWQTYWEDPNGESQDGQVYVLLVGYMRGGTSLLGSVFENDKETNYWFEPIAPVYNALYGLNGNVQSHYIINFPNGTSRQLPHIEMEAIVSEMKKLMTCDLENLPIEVIVRKSHNTIDKHNEKVCHVYTDRLLSNLTKCIQESGYKHKQLDVRLRFCKKYLAQTRKSSCRWEAFPNKFTEECIDPFYGSNRDLKSVQNKFLGNPSEVDLAWDLKMYGECLEDLKVGIQKCLKKQKSSEECKSQKFQVVKTVRLTLGMAREILKVIPTVKVIHILRDPRGILHSRGNFHGPEHIQFSRGDIGLSAKQLCERMADDNIQGNKLRSQYPGQFMEIKYEDFVDKPQHWMKRLYDFIGKNIPSGLVETIKDQISGNCTKSNKTHTDEYFGVCRQSGRDNIEGWQNLTKDHIEAIDKHCLEISVEKGYHKSVKY</sequence>
<dbReference type="Gene3D" id="3.40.50.300">
    <property type="entry name" value="P-loop containing nucleotide triphosphate hydrolases"/>
    <property type="match status" value="1"/>
</dbReference>
<dbReference type="GO" id="GO:0006790">
    <property type="term" value="P:sulfur compound metabolic process"/>
    <property type="evidence" value="ECO:0007669"/>
    <property type="project" value="TreeGrafter"/>
</dbReference>
<evidence type="ECO:0000313" key="2">
    <source>
        <dbReference type="Proteomes" id="UP000749559"/>
    </source>
</evidence>